<dbReference type="Pfam" id="PF07686">
    <property type="entry name" value="V-set"/>
    <property type="match status" value="1"/>
</dbReference>
<dbReference type="Gene3D" id="2.60.40.10">
    <property type="entry name" value="Immunoglobulins"/>
    <property type="match status" value="1"/>
</dbReference>
<keyword evidence="1" id="KW-0812">Transmembrane</keyword>
<dbReference type="SMART" id="SM00409">
    <property type="entry name" value="IG"/>
    <property type="match status" value="1"/>
</dbReference>
<dbReference type="InterPro" id="IPR013783">
    <property type="entry name" value="Ig-like_fold"/>
</dbReference>
<dbReference type="InterPro" id="IPR007110">
    <property type="entry name" value="Ig-like_dom"/>
</dbReference>
<evidence type="ECO:0000256" key="2">
    <source>
        <dbReference type="SAM" id="SignalP"/>
    </source>
</evidence>
<dbReference type="GO" id="GO:0042110">
    <property type="term" value="P:T cell activation"/>
    <property type="evidence" value="ECO:0007669"/>
    <property type="project" value="TreeGrafter"/>
</dbReference>
<feature type="signal peptide" evidence="2">
    <location>
        <begin position="1"/>
        <end position="20"/>
    </location>
</feature>
<keyword evidence="4" id="KW-1185">Reference proteome</keyword>
<dbReference type="InterPro" id="IPR036179">
    <property type="entry name" value="Ig-like_dom_sf"/>
</dbReference>
<feature type="chain" id="PRO_5041449312" evidence="2">
    <location>
        <begin position="21"/>
        <end position="229"/>
    </location>
</feature>
<dbReference type="GO" id="GO:0035723">
    <property type="term" value="P:interleukin-15-mediated signaling pathway"/>
    <property type="evidence" value="ECO:0007669"/>
    <property type="project" value="TreeGrafter"/>
</dbReference>
<dbReference type="GO" id="GO:0009897">
    <property type="term" value="C:external side of plasma membrane"/>
    <property type="evidence" value="ECO:0007669"/>
    <property type="project" value="TreeGrafter"/>
</dbReference>
<sequence length="229" mass="25761">MDEFRWIQMFLCLMIQIAVSVNETSIFMKVGDDVTLLCLNVIDEQNNCDGTTWIFTSTNKPRTVELITLGQIGEEAKTQSDRLRVTANCSLLIKKLTVEDVGLYYCQQYKVKETPSKHTLVHQSFVHVAVITLTEHKDIDKGTLNCSVLTYGECHQTVMWQIKDSSVSLRSIIVSVGLAATLITAVSVNIWTRTKGNTTKMDKTIHYDQDDVTINYENIGVSAASVRFN</sequence>
<dbReference type="SUPFAM" id="SSF48726">
    <property type="entry name" value="Immunoglobulin"/>
    <property type="match status" value="1"/>
</dbReference>
<evidence type="ECO:0000256" key="1">
    <source>
        <dbReference type="SAM" id="Phobius"/>
    </source>
</evidence>
<evidence type="ECO:0000313" key="5">
    <source>
        <dbReference type="RefSeq" id="XP_013771583.1"/>
    </source>
</evidence>
<dbReference type="PANTHER" id="PTHR11422">
    <property type="entry name" value="T-CELL SURFACE GLYCOPROTEIN CD4"/>
    <property type="match status" value="1"/>
</dbReference>
<feature type="transmembrane region" description="Helical" evidence="1">
    <location>
        <begin position="172"/>
        <end position="191"/>
    </location>
</feature>
<dbReference type="Proteomes" id="UP000695023">
    <property type="component" value="Unplaced"/>
</dbReference>
<dbReference type="InterPro" id="IPR003599">
    <property type="entry name" value="Ig_sub"/>
</dbReference>
<keyword evidence="2" id="KW-0732">Signal</keyword>
<feature type="domain" description="Ig-like" evidence="3">
    <location>
        <begin position="15"/>
        <end position="107"/>
    </location>
</feature>
<dbReference type="GO" id="GO:0045121">
    <property type="term" value="C:membrane raft"/>
    <property type="evidence" value="ECO:0007669"/>
    <property type="project" value="TreeGrafter"/>
</dbReference>
<proteinExistence type="predicted"/>
<gene>
    <name evidence="5" type="primary">LOC102215629</name>
</gene>
<dbReference type="PANTHER" id="PTHR11422:SF5">
    <property type="entry name" value="DIVERSE IMMUNOGLOBULIN DOMAIN-CONTAINING PROTEIN 1.1 ISOFORM X1-RELATED"/>
    <property type="match status" value="1"/>
</dbReference>
<evidence type="ECO:0000313" key="4">
    <source>
        <dbReference type="Proteomes" id="UP000695023"/>
    </source>
</evidence>
<dbReference type="GO" id="GO:1990782">
    <property type="term" value="F:protein tyrosine kinase binding"/>
    <property type="evidence" value="ECO:0007669"/>
    <property type="project" value="TreeGrafter"/>
</dbReference>
<keyword evidence="1" id="KW-1133">Transmembrane helix</keyword>
<dbReference type="AlphaFoldDB" id="A0A9Y6MCD3"/>
<dbReference type="InterPro" id="IPR013106">
    <property type="entry name" value="Ig_V-set"/>
</dbReference>
<dbReference type="GO" id="GO:0070374">
    <property type="term" value="P:positive regulation of ERK1 and ERK2 cascade"/>
    <property type="evidence" value="ECO:0007669"/>
    <property type="project" value="TreeGrafter"/>
</dbReference>
<name>A0A9Y6MCD3_9CICH</name>
<organism evidence="4 5">
    <name type="scientific">Pundamilia nyererei</name>
    <dbReference type="NCBI Taxonomy" id="303518"/>
    <lineage>
        <taxon>Eukaryota</taxon>
        <taxon>Metazoa</taxon>
        <taxon>Chordata</taxon>
        <taxon>Craniata</taxon>
        <taxon>Vertebrata</taxon>
        <taxon>Euteleostomi</taxon>
        <taxon>Actinopterygii</taxon>
        <taxon>Neopterygii</taxon>
        <taxon>Teleostei</taxon>
        <taxon>Neoteleostei</taxon>
        <taxon>Acanthomorphata</taxon>
        <taxon>Ovalentaria</taxon>
        <taxon>Cichlomorphae</taxon>
        <taxon>Cichliformes</taxon>
        <taxon>Cichlidae</taxon>
        <taxon>African cichlids</taxon>
        <taxon>Pseudocrenilabrinae</taxon>
        <taxon>Haplochromini</taxon>
        <taxon>Pundamilia</taxon>
    </lineage>
</organism>
<protein>
    <submittedName>
        <fullName evidence="5">Uncharacterized protein LOC102215629</fullName>
    </submittedName>
</protein>
<keyword evidence="1" id="KW-0472">Membrane</keyword>
<dbReference type="GeneID" id="102215629"/>
<accession>A0A9Y6MCD3</accession>
<dbReference type="GO" id="GO:0042289">
    <property type="term" value="F:MHC class II protein binding"/>
    <property type="evidence" value="ECO:0007669"/>
    <property type="project" value="TreeGrafter"/>
</dbReference>
<dbReference type="PROSITE" id="PS50835">
    <property type="entry name" value="IG_LIKE"/>
    <property type="match status" value="1"/>
</dbReference>
<dbReference type="RefSeq" id="XP_013771583.1">
    <property type="nucleotide sequence ID" value="XM_013916129.1"/>
</dbReference>
<reference evidence="5" key="1">
    <citation type="submission" date="2025-08" db="UniProtKB">
        <authorList>
            <consortium name="RefSeq"/>
        </authorList>
    </citation>
    <scope>IDENTIFICATION</scope>
</reference>
<evidence type="ECO:0000259" key="3">
    <source>
        <dbReference type="PROSITE" id="PS50835"/>
    </source>
</evidence>